<organism evidence="2 3">
    <name type="scientific">Nocardioides phosphati</name>
    <dbReference type="NCBI Taxonomy" id="1867775"/>
    <lineage>
        <taxon>Bacteria</taxon>
        <taxon>Bacillati</taxon>
        <taxon>Actinomycetota</taxon>
        <taxon>Actinomycetes</taxon>
        <taxon>Propionibacteriales</taxon>
        <taxon>Nocardioidaceae</taxon>
        <taxon>Nocardioides</taxon>
    </lineage>
</organism>
<dbReference type="Proteomes" id="UP000655410">
    <property type="component" value="Unassembled WGS sequence"/>
</dbReference>
<comment type="caution">
    <text evidence="2">The sequence shown here is derived from an EMBL/GenBank/DDBJ whole genome shotgun (WGS) entry which is preliminary data.</text>
</comment>
<gene>
    <name evidence="2" type="ORF">GCM10011584_09760</name>
</gene>
<sequence>MTAGIPNDYIAAAVIGLVIVGLCVWAVRDFCREQRATAQAMVRVSELLNGDDARLLDEGIALVRNSETPIYDAIWYEHNLVNLREDMAEFGGESA</sequence>
<evidence type="ECO:0000256" key="1">
    <source>
        <dbReference type="SAM" id="Phobius"/>
    </source>
</evidence>
<keyword evidence="3" id="KW-1185">Reference proteome</keyword>
<evidence type="ECO:0000313" key="3">
    <source>
        <dbReference type="Proteomes" id="UP000655410"/>
    </source>
</evidence>
<proteinExistence type="predicted"/>
<accession>A0ABQ2N8K2</accession>
<reference evidence="3" key="1">
    <citation type="journal article" date="2019" name="Int. J. Syst. Evol. Microbiol.">
        <title>The Global Catalogue of Microorganisms (GCM) 10K type strain sequencing project: providing services to taxonomists for standard genome sequencing and annotation.</title>
        <authorList>
            <consortium name="The Broad Institute Genomics Platform"/>
            <consortium name="The Broad Institute Genome Sequencing Center for Infectious Disease"/>
            <person name="Wu L."/>
            <person name="Ma J."/>
        </authorList>
    </citation>
    <scope>NUCLEOTIDE SEQUENCE [LARGE SCALE GENOMIC DNA]</scope>
    <source>
        <strain evidence="3">CGMCC 4.7371</strain>
    </source>
</reference>
<keyword evidence="1" id="KW-1133">Transmembrane helix</keyword>
<keyword evidence="1" id="KW-0812">Transmembrane</keyword>
<dbReference type="RefSeq" id="WP_188782809.1">
    <property type="nucleotide sequence ID" value="NZ_BMNI01000001.1"/>
</dbReference>
<dbReference type="EMBL" id="BMNI01000001">
    <property type="protein sequence ID" value="GGO86729.1"/>
    <property type="molecule type" value="Genomic_DNA"/>
</dbReference>
<name>A0ABQ2N8K2_9ACTN</name>
<keyword evidence="1" id="KW-0472">Membrane</keyword>
<evidence type="ECO:0000313" key="2">
    <source>
        <dbReference type="EMBL" id="GGO86729.1"/>
    </source>
</evidence>
<protein>
    <submittedName>
        <fullName evidence="2">Uncharacterized protein</fullName>
    </submittedName>
</protein>
<feature type="transmembrane region" description="Helical" evidence="1">
    <location>
        <begin position="6"/>
        <end position="27"/>
    </location>
</feature>